<evidence type="ECO:0000313" key="2">
    <source>
        <dbReference type="EMBL" id="KAJ7758851.1"/>
    </source>
</evidence>
<sequence length="779" mass="84933">MSSAASSSQKKNQPTVSSSSSSGKKKKDADAPKLKPGNKGDFHGPREKYLIDNLDEYLKASKIGKTRNFWPILFAGYWEKFDWRIPLNEEIQEDHEGPRAEVLTAEEEALKGEVQLKTKSKIKTWYNHRRGHMGMGNNPFSPWLARLRRLHGSAPKRITDYQFYMQHDEFKAAVARKFEEDHWDADRGDHLRLRCDVARTMFSAEPQEVKDQIRAEAKEELKEELSRCRLRFAAVVSPLLQALRAYTGYHVTLVAGRKVEDKFDLVSVHAGKTKSKDVDGGQDFTQWNEAVYTENVLNSFVRFLVAADKEPTEGSTAPPANDAPPASDAPPTSTPPNIPAASSALSSARNPNELPALDDDDGDMPFNPLDSVPTTAAPAATTAATTAATMAAPAPTTATTTAATRAATTAPPGPDMPAALRVRVEALKVLEPPLRRQLEGLTGDPDGLRDRLRELEVMSKSTLQRENNHVRNEEELRRLKDAEVPANEGGTAANKRGKKRPAPKTSTVKGQRAKKGKGTKAKDWEEEDVEDDDDDETGDEGEGGQPTEAPKTRAQGRASAAAAAAEAGGTASGDDDGEAGDEGHRGSTTKHVQRKNGRVALGAALVNVADSEMVPKWAAEGRDTLQNESSVGWEGWTAVTNLWWELEKSTGFQSSPRVAFLSAGRPKQVGVWVKYARKGTPPIANGAEFVDAWESWWRSLNPEWRLADGGRMVPGANGFLSVLACLKWWKMEVKLAGAEARWATAVADVTWVLTRMLKATSTGSRASAATPGDDVEMTG</sequence>
<evidence type="ECO:0000256" key="1">
    <source>
        <dbReference type="SAM" id="MobiDB-lite"/>
    </source>
</evidence>
<feature type="compositionally biased region" description="Acidic residues" evidence="1">
    <location>
        <begin position="524"/>
        <end position="542"/>
    </location>
</feature>
<dbReference type="AlphaFoldDB" id="A0AAD7NFP7"/>
<feature type="compositionally biased region" description="Basic and acidic residues" evidence="1">
    <location>
        <begin position="27"/>
        <end position="45"/>
    </location>
</feature>
<feature type="compositionally biased region" description="Low complexity" evidence="1">
    <location>
        <begin position="315"/>
        <end position="331"/>
    </location>
</feature>
<comment type="caution">
    <text evidence="2">The sequence shown here is derived from an EMBL/GenBank/DDBJ whole genome shotgun (WGS) entry which is preliminary data.</text>
</comment>
<dbReference type="EMBL" id="JARJLG010000054">
    <property type="protein sequence ID" value="KAJ7758851.1"/>
    <property type="molecule type" value="Genomic_DNA"/>
</dbReference>
<feature type="compositionally biased region" description="Low complexity" evidence="1">
    <location>
        <begin position="558"/>
        <end position="569"/>
    </location>
</feature>
<dbReference type="Proteomes" id="UP001215280">
    <property type="component" value="Unassembled WGS sequence"/>
</dbReference>
<feature type="region of interest" description="Disordered" evidence="1">
    <location>
        <begin position="310"/>
        <end position="374"/>
    </location>
</feature>
<feature type="region of interest" description="Disordered" evidence="1">
    <location>
        <begin position="386"/>
        <end position="415"/>
    </location>
</feature>
<name>A0AAD7NFP7_9AGAR</name>
<feature type="region of interest" description="Disordered" evidence="1">
    <location>
        <begin position="459"/>
        <end position="596"/>
    </location>
</feature>
<evidence type="ECO:0000313" key="3">
    <source>
        <dbReference type="Proteomes" id="UP001215280"/>
    </source>
</evidence>
<organism evidence="2 3">
    <name type="scientific">Mycena maculata</name>
    <dbReference type="NCBI Taxonomy" id="230809"/>
    <lineage>
        <taxon>Eukaryota</taxon>
        <taxon>Fungi</taxon>
        <taxon>Dikarya</taxon>
        <taxon>Basidiomycota</taxon>
        <taxon>Agaricomycotina</taxon>
        <taxon>Agaricomycetes</taxon>
        <taxon>Agaricomycetidae</taxon>
        <taxon>Agaricales</taxon>
        <taxon>Marasmiineae</taxon>
        <taxon>Mycenaceae</taxon>
        <taxon>Mycena</taxon>
    </lineage>
</organism>
<accession>A0AAD7NFP7</accession>
<feature type="region of interest" description="Disordered" evidence="1">
    <location>
        <begin position="1"/>
        <end position="45"/>
    </location>
</feature>
<feature type="compositionally biased region" description="Low complexity" evidence="1">
    <location>
        <begin position="386"/>
        <end position="410"/>
    </location>
</feature>
<protein>
    <submittedName>
        <fullName evidence="2">Uncharacterized protein</fullName>
    </submittedName>
</protein>
<dbReference type="PRINTS" id="PR00833">
    <property type="entry name" value="POAALLERGEN"/>
</dbReference>
<feature type="compositionally biased region" description="Basic residues" evidence="1">
    <location>
        <begin position="587"/>
        <end position="596"/>
    </location>
</feature>
<feature type="compositionally biased region" description="Basic and acidic residues" evidence="1">
    <location>
        <begin position="466"/>
        <end position="483"/>
    </location>
</feature>
<proteinExistence type="predicted"/>
<reference evidence="2" key="1">
    <citation type="submission" date="2023-03" db="EMBL/GenBank/DDBJ databases">
        <title>Massive genome expansion in bonnet fungi (Mycena s.s.) driven by repeated elements and novel gene families across ecological guilds.</title>
        <authorList>
            <consortium name="Lawrence Berkeley National Laboratory"/>
            <person name="Harder C.B."/>
            <person name="Miyauchi S."/>
            <person name="Viragh M."/>
            <person name="Kuo A."/>
            <person name="Thoen E."/>
            <person name="Andreopoulos B."/>
            <person name="Lu D."/>
            <person name="Skrede I."/>
            <person name="Drula E."/>
            <person name="Henrissat B."/>
            <person name="Morin E."/>
            <person name="Kohler A."/>
            <person name="Barry K."/>
            <person name="LaButti K."/>
            <person name="Morin E."/>
            <person name="Salamov A."/>
            <person name="Lipzen A."/>
            <person name="Mereny Z."/>
            <person name="Hegedus B."/>
            <person name="Baldrian P."/>
            <person name="Stursova M."/>
            <person name="Weitz H."/>
            <person name="Taylor A."/>
            <person name="Grigoriev I.V."/>
            <person name="Nagy L.G."/>
            <person name="Martin F."/>
            <person name="Kauserud H."/>
        </authorList>
    </citation>
    <scope>NUCLEOTIDE SEQUENCE</scope>
    <source>
        <strain evidence="2">CBHHK188m</strain>
    </source>
</reference>
<gene>
    <name evidence="2" type="ORF">DFH07DRAFT_958252</name>
</gene>
<keyword evidence="3" id="KW-1185">Reference proteome</keyword>